<dbReference type="CDD" id="cd02869">
    <property type="entry name" value="PseudoU_synth_RluA_like"/>
    <property type="match status" value="1"/>
</dbReference>
<dbReference type="InterPro" id="IPR020103">
    <property type="entry name" value="PsdUridine_synth_cat_dom_sf"/>
</dbReference>
<dbReference type="Gene3D" id="3.10.290.10">
    <property type="entry name" value="RNA-binding S4 domain"/>
    <property type="match status" value="1"/>
</dbReference>
<dbReference type="PROSITE" id="PS50889">
    <property type="entry name" value="S4"/>
    <property type="match status" value="1"/>
</dbReference>
<dbReference type="GO" id="GO:0160140">
    <property type="term" value="F:23S rRNA pseudouridine(1911/1915/1917) synthase activity"/>
    <property type="evidence" value="ECO:0007669"/>
    <property type="project" value="UniProtKB-EC"/>
</dbReference>
<gene>
    <name evidence="10" type="ordered locus">HCH_05920</name>
</gene>
<protein>
    <recommendedName>
        <fullName evidence="8">Pseudouridine synthase</fullName>
        <ecNumber evidence="8">5.4.99.-</ecNumber>
    </recommendedName>
</protein>
<dbReference type="Pfam" id="PF01479">
    <property type="entry name" value="S4"/>
    <property type="match status" value="1"/>
</dbReference>
<dbReference type="PROSITE" id="PS01129">
    <property type="entry name" value="PSI_RLU"/>
    <property type="match status" value="1"/>
</dbReference>
<dbReference type="InterPro" id="IPR002942">
    <property type="entry name" value="S4_RNA-bd"/>
</dbReference>
<evidence type="ECO:0000256" key="3">
    <source>
        <dbReference type="ARBA" id="ARBA00023235"/>
    </source>
</evidence>
<dbReference type="EMBL" id="CP000155">
    <property type="protein sequence ID" value="ABC32571.1"/>
    <property type="molecule type" value="Genomic_DNA"/>
</dbReference>
<dbReference type="eggNOG" id="COG0564">
    <property type="taxonomic scope" value="Bacteria"/>
</dbReference>
<feature type="domain" description="RNA-binding S4" evidence="9">
    <location>
        <begin position="18"/>
        <end position="75"/>
    </location>
</feature>
<dbReference type="NCBIfam" id="TIGR00005">
    <property type="entry name" value="rluA_subfam"/>
    <property type="match status" value="1"/>
</dbReference>
<comment type="similarity">
    <text evidence="1 8">Belongs to the pseudouridine synthase RluA family.</text>
</comment>
<dbReference type="CDD" id="cd00165">
    <property type="entry name" value="S4"/>
    <property type="match status" value="1"/>
</dbReference>
<dbReference type="NCBIfam" id="NF008385">
    <property type="entry name" value="PRK11180.1"/>
    <property type="match status" value="1"/>
</dbReference>
<evidence type="ECO:0000256" key="4">
    <source>
        <dbReference type="ARBA" id="ARBA00036882"/>
    </source>
</evidence>
<dbReference type="InterPro" id="IPR006224">
    <property type="entry name" value="PsdUridine_synth_RluA-like_CS"/>
</dbReference>
<keyword evidence="2 7" id="KW-0694">RNA-binding</keyword>
<reference evidence="10 11" key="1">
    <citation type="journal article" date="2005" name="Nucleic Acids Res.">
        <title>Genomic blueprint of Hahella chejuensis, a marine microbe producing an algicidal agent.</title>
        <authorList>
            <person name="Jeong H."/>
            <person name="Yim J.H."/>
            <person name="Lee C."/>
            <person name="Choi S.-H."/>
            <person name="Park Y.K."/>
            <person name="Yoon S.H."/>
            <person name="Hur C.-G."/>
            <person name="Kang H.-Y."/>
            <person name="Kim D."/>
            <person name="Lee H.H."/>
            <person name="Park K.H."/>
            <person name="Park S.-H."/>
            <person name="Park H.-S."/>
            <person name="Lee H.K."/>
            <person name="Oh T.K."/>
            <person name="Kim J.F."/>
        </authorList>
    </citation>
    <scope>NUCLEOTIDE SEQUENCE [LARGE SCALE GENOMIC DNA]</scope>
    <source>
        <strain evidence="10 11">KCTC 2396</strain>
    </source>
</reference>
<dbReference type="Pfam" id="PF00849">
    <property type="entry name" value="PseudoU_synth_2"/>
    <property type="match status" value="1"/>
</dbReference>
<evidence type="ECO:0000256" key="1">
    <source>
        <dbReference type="ARBA" id="ARBA00010876"/>
    </source>
</evidence>
<dbReference type="InterPro" id="IPR006225">
    <property type="entry name" value="PsdUridine_synth_RluC/D"/>
</dbReference>
<evidence type="ECO:0000256" key="6">
    <source>
        <dbReference type="PIRSR" id="PIRSR606225-1"/>
    </source>
</evidence>
<dbReference type="SMART" id="SM00363">
    <property type="entry name" value="S4"/>
    <property type="match status" value="1"/>
</dbReference>
<proteinExistence type="inferred from homology"/>
<evidence type="ECO:0000256" key="5">
    <source>
        <dbReference type="ARBA" id="ARBA00056072"/>
    </source>
</evidence>
<feature type="active site" evidence="6">
    <location>
        <position position="138"/>
    </location>
</feature>
<name>Q2S9V3_HAHCH</name>
<evidence type="ECO:0000256" key="7">
    <source>
        <dbReference type="PROSITE-ProRule" id="PRU00182"/>
    </source>
</evidence>
<dbReference type="OrthoDB" id="9807829at2"/>
<dbReference type="EC" id="5.4.99.-" evidence="8"/>
<keyword evidence="11" id="KW-1185">Reference proteome</keyword>
<comment type="catalytic activity">
    <reaction evidence="4">
        <text>uridine(1911/1915/1917) in 23S rRNA = pseudouridine(1911/1915/1917) in 23S rRNA</text>
        <dbReference type="Rhea" id="RHEA:42524"/>
        <dbReference type="Rhea" id="RHEA-COMP:10097"/>
        <dbReference type="Rhea" id="RHEA-COMP:10098"/>
        <dbReference type="ChEBI" id="CHEBI:65314"/>
        <dbReference type="ChEBI" id="CHEBI:65315"/>
        <dbReference type="EC" id="5.4.99.23"/>
    </reaction>
</comment>
<comment type="catalytic activity">
    <reaction evidence="8">
        <text>a uridine in RNA = a pseudouridine in RNA</text>
        <dbReference type="Rhea" id="RHEA:48348"/>
        <dbReference type="Rhea" id="RHEA-COMP:12068"/>
        <dbReference type="Rhea" id="RHEA-COMP:12069"/>
        <dbReference type="ChEBI" id="CHEBI:65314"/>
        <dbReference type="ChEBI" id="CHEBI:65315"/>
    </reaction>
</comment>
<evidence type="ECO:0000259" key="9">
    <source>
        <dbReference type="SMART" id="SM00363"/>
    </source>
</evidence>
<comment type="function">
    <text evidence="5">Responsible for synthesis of pseudouridine from uracil at positions 1911, 1915 and 1917 in 23S ribosomal RNA.</text>
</comment>
<dbReference type="Proteomes" id="UP000000238">
    <property type="component" value="Chromosome"/>
</dbReference>
<accession>Q2S9V3</accession>
<evidence type="ECO:0000313" key="11">
    <source>
        <dbReference type="Proteomes" id="UP000000238"/>
    </source>
</evidence>
<dbReference type="InterPro" id="IPR036986">
    <property type="entry name" value="S4_RNA-bd_sf"/>
</dbReference>
<dbReference type="PANTHER" id="PTHR21600">
    <property type="entry name" value="MITOCHONDRIAL RNA PSEUDOURIDINE SYNTHASE"/>
    <property type="match status" value="1"/>
</dbReference>
<dbReference type="FunFam" id="3.30.2350.10:FF:000006">
    <property type="entry name" value="Pseudouridine synthase"/>
    <property type="match status" value="1"/>
</dbReference>
<dbReference type="GO" id="GO:0000455">
    <property type="term" value="P:enzyme-directed rRNA pseudouridine synthesis"/>
    <property type="evidence" value="ECO:0007669"/>
    <property type="project" value="TreeGrafter"/>
</dbReference>
<sequence length="319" mass="35663">MSHRIQQSLIVPAELGEQRLDMAASELMPEYSRSRIQNWIKQGALRVNGKQVKPKEKVIEGDQVELDVELEAQGDWEAQPIALDVVFEDEHLLVINKQADFVVHPAAGHSDGTVVNAVLHHCPALSELPRAGIVHRLDKDTTGLMVIAKTLIAHNSLVEQLQAREMGREYECVVYGELTGGGVVEAAIGRHPQNRQKMAVTRGGKDAVTHYRLIRRWRGFTHLRLKLETGRTHQIRVHMAHIHHSILGDPLYGSRPRLPKGLSAETIEYLQTFGRQALHAKALELSHPVTGELLSWEVGLPEDMINLLNRLDSEEEGAS</sequence>
<dbReference type="AlphaFoldDB" id="Q2S9V3"/>
<dbReference type="Gene3D" id="3.30.2350.10">
    <property type="entry name" value="Pseudouridine synthase"/>
    <property type="match status" value="1"/>
</dbReference>
<dbReference type="STRING" id="349521.HCH_05920"/>
<dbReference type="GO" id="GO:0003723">
    <property type="term" value="F:RNA binding"/>
    <property type="evidence" value="ECO:0007669"/>
    <property type="project" value="UniProtKB-KW"/>
</dbReference>
<dbReference type="KEGG" id="hch:HCH_05920"/>
<evidence type="ECO:0000313" key="10">
    <source>
        <dbReference type="EMBL" id="ABC32571.1"/>
    </source>
</evidence>
<dbReference type="HOGENOM" id="CLU_016902_4_0_6"/>
<keyword evidence="3 8" id="KW-0413">Isomerase</keyword>
<evidence type="ECO:0000256" key="8">
    <source>
        <dbReference type="RuleBase" id="RU362028"/>
    </source>
</evidence>
<dbReference type="InterPro" id="IPR006145">
    <property type="entry name" value="PsdUridine_synth_RsuA/RluA"/>
</dbReference>
<dbReference type="PANTHER" id="PTHR21600:SF44">
    <property type="entry name" value="RIBOSOMAL LARGE SUBUNIT PSEUDOURIDINE SYNTHASE D"/>
    <property type="match status" value="1"/>
</dbReference>
<dbReference type="InterPro" id="IPR050188">
    <property type="entry name" value="RluA_PseudoU_synthase"/>
</dbReference>
<organism evidence="10 11">
    <name type="scientific">Hahella chejuensis (strain KCTC 2396)</name>
    <dbReference type="NCBI Taxonomy" id="349521"/>
    <lineage>
        <taxon>Bacteria</taxon>
        <taxon>Pseudomonadati</taxon>
        <taxon>Pseudomonadota</taxon>
        <taxon>Gammaproteobacteria</taxon>
        <taxon>Oceanospirillales</taxon>
        <taxon>Hahellaceae</taxon>
        <taxon>Hahella</taxon>
    </lineage>
</organism>
<dbReference type="RefSeq" id="WP_011399629.1">
    <property type="nucleotide sequence ID" value="NC_007645.1"/>
</dbReference>
<dbReference type="SUPFAM" id="SSF55120">
    <property type="entry name" value="Pseudouridine synthase"/>
    <property type="match status" value="1"/>
</dbReference>
<evidence type="ECO:0000256" key="2">
    <source>
        <dbReference type="ARBA" id="ARBA00022884"/>
    </source>
</evidence>
<dbReference type="SUPFAM" id="SSF55174">
    <property type="entry name" value="Alpha-L RNA-binding motif"/>
    <property type="match status" value="1"/>
</dbReference>